<comment type="caution">
    <text evidence="2">The sequence shown here is derived from an EMBL/GenBank/DDBJ whole genome shotgun (WGS) entry which is preliminary data.</text>
</comment>
<dbReference type="EMBL" id="JANAVB010023800">
    <property type="protein sequence ID" value="KAJ6822937.1"/>
    <property type="molecule type" value="Genomic_DNA"/>
</dbReference>
<evidence type="ECO:0000313" key="2">
    <source>
        <dbReference type="EMBL" id="KAJ6822937.1"/>
    </source>
</evidence>
<dbReference type="Proteomes" id="UP001140949">
    <property type="component" value="Unassembled WGS sequence"/>
</dbReference>
<keyword evidence="3" id="KW-1185">Reference proteome</keyword>
<sequence length="48" mass="5095">MCVAMVLLFVLAEMDEGSWQPGPALGGGRLGMRLGPPPPRGPPILFVY</sequence>
<reference evidence="2" key="2">
    <citation type="submission" date="2023-04" db="EMBL/GenBank/DDBJ databases">
        <authorList>
            <person name="Bruccoleri R.E."/>
            <person name="Oakeley E.J."/>
            <person name="Faust A.-M."/>
            <person name="Dessus-Babus S."/>
            <person name="Altorfer M."/>
            <person name="Burckhardt D."/>
            <person name="Oertli M."/>
            <person name="Naumann U."/>
            <person name="Petersen F."/>
            <person name="Wong J."/>
        </authorList>
    </citation>
    <scope>NUCLEOTIDE SEQUENCE</scope>
    <source>
        <strain evidence="2">GSM-AAB239-AS_SAM_17_03QT</strain>
        <tissue evidence="2">Leaf</tissue>
    </source>
</reference>
<protein>
    <submittedName>
        <fullName evidence="2">Extensin</fullName>
    </submittedName>
</protein>
<proteinExistence type="predicted"/>
<dbReference type="AlphaFoldDB" id="A0AAX6G386"/>
<evidence type="ECO:0000256" key="1">
    <source>
        <dbReference type="SAM" id="SignalP"/>
    </source>
</evidence>
<gene>
    <name evidence="2" type="ORF">M6B38_385845</name>
</gene>
<keyword evidence="1" id="KW-0732">Signal</keyword>
<reference evidence="2" key="1">
    <citation type="journal article" date="2023" name="GigaByte">
        <title>Genome assembly of the bearded iris, Iris pallida Lam.</title>
        <authorList>
            <person name="Bruccoleri R.E."/>
            <person name="Oakeley E.J."/>
            <person name="Faust A.M.E."/>
            <person name="Altorfer M."/>
            <person name="Dessus-Babus S."/>
            <person name="Burckhardt D."/>
            <person name="Oertli M."/>
            <person name="Naumann U."/>
            <person name="Petersen F."/>
            <person name="Wong J."/>
        </authorList>
    </citation>
    <scope>NUCLEOTIDE SEQUENCE</scope>
    <source>
        <strain evidence="2">GSM-AAB239-AS_SAM_17_03QT</strain>
    </source>
</reference>
<accession>A0AAX6G386</accession>
<organism evidence="2 3">
    <name type="scientific">Iris pallida</name>
    <name type="common">Sweet iris</name>
    <dbReference type="NCBI Taxonomy" id="29817"/>
    <lineage>
        <taxon>Eukaryota</taxon>
        <taxon>Viridiplantae</taxon>
        <taxon>Streptophyta</taxon>
        <taxon>Embryophyta</taxon>
        <taxon>Tracheophyta</taxon>
        <taxon>Spermatophyta</taxon>
        <taxon>Magnoliopsida</taxon>
        <taxon>Liliopsida</taxon>
        <taxon>Asparagales</taxon>
        <taxon>Iridaceae</taxon>
        <taxon>Iridoideae</taxon>
        <taxon>Irideae</taxon>
        <taxon>Iris</taxon>
    </lineage>
</organism>
<feature type="chain" id="PRO_5044016591" evidence="1">
    <location>
        <begin position="20"/>
        <end position="48"/>
    </location>
</feature>
<evidence type="ECO:0000313" key="3">
    <source>
        <dbReference type="Proteomes" id="UP001140949"/>
    </source>
</evidence>
<feature type="signal peptide" evidence="1">
    <location>
        <begin position="1"/>
        <end position="19"/>
    </location>
</feature>
<name>A0AAX6G386_IRIPA</name>